<dbReference type="AlphaFoldDB" id="A0A9N8H9R6"/>
<evidence type="ECO:0000259" key="2">
    <source>
        <dbReference type="PROSITE" id="PS50076"/>
    </source>
</evidence>
<name>A0A9N8H9R6_9STRA</name>
<comment type="caution">
    <text evidence="3">The sequence shown here is derived from an EMBL/GenBank/DDBJ whole genome shotgun (WGS) entry which is preliminary data.</text>
</comment>
<dbReference type="Proteomes" id="UP001153069">
    <property type="component" value="Unassembled WGS sequence"/>
</dbReference>
<dbReference type="PRINTS" id="PR00625">
    <property type="entry name" value="JDOMAIN"/>
</dbReference>
<evidence type="ECO:0000256" key="1">
    <source>
        <dbReference type="SAM" id="MobiDB-lite"/>
    </source>
</evidence>
<dbReference type="GO" id="GO:0044183">
    <property type="term" value="F:protein folding chaperone"/>
    <property type="evidence" value="ECO:0007669"/>
    <property type="project" value="TreeGrafter"/>
</dbReference>
<dbReference type="GO" id="GO:0005737">
    <property type="term" value="C:cytoplasm"/>
    <property type="evidence" value="ECO:0007669"/>
    <property type="project" value="TreeGrafter"/>
</dbReference>
<dbReference type="InterPro" id="IPR036869">
    <property type="entry name" value="J_dom_sf"/>
</dbReference>
<dbReference type="EMBL" id="CAICTM010000199">
    <property type="protein sequence ID" value="CAB9504550.1"/>
    <property type="molecule type" value="Genomic_DNA"/>
</dbReference>
<dbReference type="Pfam" id="PF00226">
    <property type="entry name" value="DnaJ"/>
    <property type="match status" value="1"/>
</dbReference>
<dbReference type="SMART" id="SM00271">
    <property type="entry name" value="DnaJ"/>
    <property type="match status" value="1"/>
</dbReference>
<dbReference type="GO" id="GO:0051082">
    <property type="term" value="F:unfolded protein binding"/>
    <property type="evidence" value="ECO:0007669"/>
    <property type="project" value="TreeGrafter"/>
</dbReference>
<dbReference type="OrthoDB" id="10250354at2759"/>
<dbReference type="GO" id="GO:0005634">
    <property type="term" value="C:nucleus"/>
    <property type="evidence" value="ECO:0007669"/>
    <property type="project" value="TreeGrafter"/>
</dbReference>
<feature type="region of interest" description="Disordered" evidence="1">
    <location>
        <begin position="87"/>
        <end position="106"/>
    </location>
</feature>
<dbReference type="Gene3D" id="1.10.287.110">
    <property type="entry name" value="DnaJ domain"/>
    <property type="match status" value="1"/>
</dbReference>
<reference evidence="3" key="1">
    <citation type="submission" date="2020-06" db="EMBL/GenBank/DDBJ databases">
        <authorList>
            <consortium name="Plant Systems Biology data submission"/>
        </authorList>
    </citation>
    <scope>NUCLEOTIDE SEQUENCE</scope>
    <source>
        <strain evidence="3">D6</strain>
    </source>
</reference>
<dbReference type="InterPro" id="IPR018253">
    <property type="entry name" value="DnaJ_domain_CS"/>
</dbReference>
<dbReference type="GO" id="GO:0051087">
    <property type="term" value="F:protein-folding chaperone binding"/>
    <property type="evidence" value="ECO:0007669"/>
    <property type="project" value="TreeGrafter"/>
</dbReference>
<accession>A0A9N8H9R6</accession>
<sequence>MPLTSNLNSSDYYEILGCDRSADDAALKKAYRKLAVKWHPDKNPGNEQATKNFQKISEAYATLSDKKKRQLYDQYGAEGANMSDQMPDGPPGGGAGFPGGFGGAGGFPGGGGGGMHHMSPGDAEAFFAHFFGSEDPFGGSFGGMRGGGGSPFINIQTQGGGPRGSQRMSGGMPMGGDPFSMMFGGGMPGMSSSMGGGMPGMGGMPMGGMGGGMPGMYHQQQQQAPSFDSIPPGTVVSLKGLRSKPERNGDRGVIQQYNPQNGRYFVQLEDSDEVMAVKPLNLLQHVHVRLHGIESKPELNGKTGTIIAWNPNAERYSIYVMANSKAVSLKPHNVILDAGTVGQIFGLLSKPELNGKWGTIKEWDRNANRYNVQLSHDKIIRVKVENIRV</sequence>
<evidence type="ECO:0000313" key="4">
    <source>
        <dbReference type="Proteomes" id="UP001153069"/>
    </source>
</evidence>
<dbReference type="PANTHER" id="PTHR43948:SF10">
    <property type="entry name" value="MRJ, ISOFORM E"/>
    <property type="match status" value="1"/>
</dbReference>
<dbReference type="InterPro" id="IPR001623">
    <property type="entry name" value="DnaJ_domain"/>
</dbReference>
<organism evidence="3 4">
    <name type="scientific">Seminavis robusta</name>
    <dbReference type="NCBI Taxonomy" id="568900"/>
    <lineage>
        <taxon>Eukaryota</taxon>
        <taxon>Sar</taxon>
        <taxon>Stramenopiles</taxon>
        <taxon>Ochrophyta</taxon>
        <taxon>Bacillariophyta</taxon>
        <taxon>Bacillariophyceae</taxon>
        <taxon>Bacillariophycidae</taxon>
        <taxon>Naviculales</taxon>
        <taxon>Naviculaceae</taxon>
        <taxon>Seminavis</taxon>
    </lineage>
</organism>
<protein>
    <submittedName>
        <fullName evidence="3">Protein DnaJ</fullName>
    </submittedName>
</protein>
<dbReference type="PROSITE" id="PS00636">
    <property type="entry name" value="DNAJ_1"/>
    <property type="match status" value="1"/>
</dbReference>
<evidence type="ECO:0000313" key="3">
    <source>
        <dbReference type="EMBL" id="CAB9504550.1"/>
    </source>
</evidence>
<dbReference type="PROSITE" id="PS50076">
    <property type="entry name" value="DNAJ_2"/>
    <property type="match status" value="1"/>
</dbReference>
<dbReference type="SUPFAM" id="SSF46565">
    <property type="entry name" value="Chaperone J-domain"/>
    <property type="match status" value="1"/>
</dbReference>
<feature type="domain" description="J" evidence="2">
    <location>
        <begin position="11"/>
        <end position="76"/>
    </location>
</feature>
<gene>
    <name evidence="3" type="ORF">SEMRO_200_G084850.1</name>
</gene>
<dbReference type="CDD" id="cd06257">
    <property type="entry name" value="DnaJ"/>
    <property type="match status" value="1"/>
</dbReference>
<feature type="compositionally biased region" description="Gly residues" evidence="1">
    <location>
        <begin position="91"/>
        <end position="106"/>
    </location>
</feature>
<proteinExistence type="predicted"/>
<keyword evidence="4" id="KW-1185">Reference proteome</keyword>
<dbReference type="PANTHER" id="PTHR43948">
    <property type="entry name" value="DNAJ HOMOLOG SUBFAMILY B"/>
    <property type="match status" value="1"/>
</dbReference>